<feature type="transmembrane region" description="Helical" evidence="8">
    <location>
        <begin position="208"/>
        <end position="228"/>
    </location>
</feature>
<reference evidence="9 10" key="1">
    <citation type="submission" date="2014-07" db="EMBL/GenBank/DDBJ databases">
        <authorList>
            <person name="McCorrison J."/>
            <person name="Sanka R."/>
            <person name="Torralba M."/>
            <person name="Gillis M."/>
            <person name="Haft D.H."/>
            <person name="Methe B."/>
            <person name="Sutton G."/>
            <person name="Nelson K.E."/>
        </authorList>
    </citation>
    <scope>NUCLEOTIDE SEQUENCE [LARGE SCALE GENOMIC DNA]</scope>
    <source>
        <strain evidence="9 10">DNF00011</strain>
    </source>
</reference>
<proteinExistence type="inferred from homology"/>
<sequence>MTQTVASNRSARARAAWLTGIVLTIAVVCVLLISSAAGQYATTPIEVLSSIKRVVFDGAEPTDNPTDAALWTIRFPRALLAAVIGASLALAGTVMQGIFANPLAEPSVVGVSAGASVGACLAIVFGYTSTGSWVLPVSAFIGAMTATACVWMLAKGSGKVLVLTLVLTGIAINAIGGALTSFLVYLGDTSSREEIIFWQMGSLTAARWEQVGVCLAVLAVTALAIWFYRNRLDVLALGDAAAHGTGINVERLRFISVILVCILTGTAVAFSGMIGFVGLVVPHALRLIVGPSHKYLVPLSLLGGATLLGLADTAARTLIPLSDIPVGVFTALVGGPVFIVLLRGTLKKGGIRS</sequence>
<dbReference type="SUPFAM" id="SSF81345">
    <property type="entry name" value="ABC transporter involved in vitamin B12 uptake, BtuC"/>
    <property type="match status" value="1"/>
</dbReference>
<evidence type="ECO:0000256" key="6">
    <source>
        <dbReference type="ARBA" id="ARBA00022989"/>
    </source>
</evidence>
<keyword evidence="3" id="KW-0813">Transport</keyword>
<dbReference type="EMBL" id="JRNH01000009">
    <property type="protein sequence ID" value="KGF20995.1"/>
    <property type="molecule type" value="Genomic_DNA"/>
</dbReference>
<dbReference type="GO" id="GO:0022857">
    <property type="term" value="F:transmembrane transporter activity"/>
    <property type="evidence" value="ECO:0007669"/>
    <property type="project" value="InterPro"/>
</dbReference>
<keyword evidence="4" id="KW-1003">Cell membrane</keyword>
<name>A0A095YEZ8_9MICC</name>
<evidence type="ECO:0000256" key="7">
    <source>
        <dbReference type="ARBA" id="ARBA00023136"/>
    </source>
</evidence>
<dbReference type="AlphaFoldDB" id="A0A095YEZ8"/>
<feature type="transmembrane region" description="Helical" evidence="8">
    <location>
        <begin position="15"/>
        <end position="33"/>
    </location>
</feature>
<feature type="transmembrane region" description="Helical" evidence="8">
    <location>
        <begin position="106"/>
        <end position="126"/>
    </location>
</feature>
<organism evidence="9 10">
    <name type="scientific">Pseudoglutamicibacter albus DNF00011</name>
    <dbReference type="NCBI Taxonomy" id="1401063"/>
    <lineage>
        <taxon>Bacteria</taxon>
        <taxon>Bacillati</taxon>
        <taxon>Actinomycetota</taxon>
        <taxon>Actinomycetes</taxon>
        <taxon>Micrococcales</taxon>
        <taxon>Micrococcaceae</taxon>
        <taxon>Pseudoglutamicibacter</taxon>
    </lineage>
</organism>
<keyword evidence="6 8" id="KW-1133">Transmembrane helix</keyword>
<feature type="transmembrane region" description="Helical" evidence="8">
    <location>
        <begin position="324"/>
        <end position="342"/>
    </location>
</feature>
<feature type="transmembrane region" description="Helical" evidence="8">
    <location>
        <begin position="160"/>
        <end position="187"/>
    </location>
</feature>
<gene>
    <name evidence="9" type="ORF">HMPREF2128_02975</name>
</gene>
<evidence type="ECO:0000256" key="1">
    <source>
        <dbReference type="ARBA" id="ARBA00004651"/>
    </source>
</evidence>
<comment type="subcellular location">
    <subcellularLocation>
        <location evidence="1">Cell membrane</location>
        <topology evidence="1">Multi-pass membrane protein</topology>
    </subcellularLocation>
</comment>
<comment type="similarity">
    <text evidence="2">Belongs to the binding-protein-dependent transport system permease family. FecCD subfamily.</text>
</comment>
<dbReference type="FunFam" id="1.10.3470.10:FF:000001">
    <property type="entry name" value="Vitamin B12 ABC transporter permease BtuC"/>
    <property type="match status" value="1"/>
</dbReference>
<evidence type="ECO:0000256" key="3">
    <source>
        <dbReference type="ARBA" id="ARBA00022448"/>
    </source>
</evidence>
<dbReference type="InterPro" id="IPR000522">
    <property type="entry name" value="ABC_transptr_permease_BtuC"/>
</dbReference>
<dbReference type="InterPro" id="IPR037294">
    <property type="entry name" value="ABC_BtuC-like"/>
</dbReference>
<keyword evidence="5 8" id="KW-0812">Transmembrane</keyword>
<dbReference type="GO" id="GO:0033214">
    <property type="term" value="P:siderophore-iron import into cell"/>
    <property type="evidence" value="ECO:0007669"/>
    <property type="project" value="TreeGrafter"/>
</dbReference>
<dbReference type="Gene3D" id="1.10.3470.10">
    <property type="entry name" value="ABC transporter involved in vitamin B12 uptake, BtuC"/>
    <property type="match status" value="1"/>
</dbReference>
<feature type="transmembrane region" description="Helical" evidence="8">
    <location>
        <begin position="78"/>
        <end position="100"/>
    </location>
</feature>
<evidence type="ECO:0000256" key="8">
    <source>
        <dbReference type="SAM" id="Phobius"/>
    </source>
</evidence>
<dbReference type="PANTHER" id="PTHR30472:SF25">
    <property type="entry name" value="ABC TRANSPORTER PERMEASE PROTEIN MJ0876-RELATED"/>
    <property type="match status" value="1"/>
</dbReference>
<accession>A0A095YEZ8</accession>
<evidence type="ECO:0000256" key="4">
    <source>
        <dbReference type="ARBA" id="ARBA00022475"/>
    </source>
</evidence>
<dbReference type="RefSeq" id="WP_035754887.1">
    <property type="nucleotide sequence ID" value="NZ_JRNH01000009.1"/>
</dbReference>
<dbReference type="GO" id="GO:0005886">
    <property type="term" value="C:plasma membrane"/>
    <property type="evidence" value="ECO:0007669"/>
    <property type="project" value="UniProtKB-SubCell"/>
</dbReference>
<feature type="transmembrane region" description="Helical" evidence="8">
    <location>
        <begin position="133"/>
        <end position="154"/>
    </location>
</feature>
<feature type="transmembrane region" description="Helical" evidence="8">
    <location>
        <begin position="254"/>
        <end position="283"/>
    </location>
</feature>
<evidence type="ECO:0000313" key="9">
    <source>
        <dbReference type="EMBL" id="KGF20995.1"/>
    </source>
</evidence>
<dbReference type="CDD" id="cd06550">
    <property type="entry name" value="TM_ABC_iron-siderophores_like"/>
    <property type="match status" value="1"/>
</dbReference>
<dbReference type="PANTHER" id="PTHR30472">
    <property type="entry name" value="FERRIC ENTEROBACTIN TRANSPORT SYSTEM PERMEASE PROTEIN"/>
    <property type="match status" value="1"/>
</dbReference>
<comment type="caution">
    <text evidence="9">The sequence shown here is derived from an EMBL/GenBank/DDBJ whole genome shotgun (WGS) entry which is preliminary data.</text>
</comment>
<dbReference type="Proteomes" id="UP000053528">
    <property type="component" value="Unassembled WGS sequence"/>
</dbReference>
<evidence type="ECO:0000313" key="10">
    <source>
        <dbReference type="Proteomes" id="UP000053528"/>
    </source>
</evidence>
<keyword evidence="7 8" id="KW-0472">Membrane</keyword>
<evidence type="ECO:0008006" key="11">
    <source>
        <dbReference type="Google" id="ProtNLM"/>
    </source>
</evidence>
<evidence type="ECO:0000256" key="5">
    <source>
        <dbReference type="ARBA" id="ARBA00022692"/>
    </source>
</evidence>
<evidence type="ECO:0000256" key="2">
    <source>
        <dbReference type="ARBA" id="ARBA00007935"/>
    </source>
</evidence>
<protein>
    <recommendedName>
        <fullName evidence="11">ABC transporter permease</fullName>
    </recommendedName>
</protein>
<dbReference type="Pfam" id="PF01032">
    <property type="entry name" value="FecCD"/>
    <property type="match status" value="1"/>
</dbReference>